<dbReference type="Proteomes" id="UP000595320">
    <property type="component" value="Chromosome"/>
</dbReference>
<feature type="transmembrane region" description="Helical" evidence="1">
    <location>
        <begin position="331"/>
        <end position="349"/>
    </location>
</feature>
<protein>
    <submittedName>
        <fullName evidence="2">Oligosaccharide repeat unit polymerase</fullName>
    </submittedName>
</protein>
<accession>A0A7T9UJK8</accession>
<sequence>MSNLKDVRFWLLNPFFFYTLSFFTALFFYSLEWSNLYPKLSVELLSFLVFTGSISLFLGFFLLNTIKKSFLVLESYKETILISKKNTTVLIYLIIFLILAEYAYFGGIPIFLVFLGKEFNYQEFGIPTLHVLISPYLSVLSTTFFLRYLLSKDKMYLKPVLIIILYSISVYSRAGLFFQFISFGILYLVFNFSIRKMFSISIFALVFLFMFGVIGDNRMKALGYGGESEGILILGQANKNFTNSIIPNQFFWSYLYISSPIANLQYKDNTYFYQGSISKYLMTNIVPDAISKRVGNDIDELKRDNKLLDESLNVSTLYGNSMQTMHYSGSLFLFFYYIVFVCFFIFLTGNRFKLVSLVILCLMSILAIFDNLLFLSGFIMQLIFLLIFSRLTINKLFFI</sequence>
<feature type="transmembrane region" description="Helical" evidence="1">
    <location>
        <begin position="196"/>
        <end position="214"/>
    </location>
</feature>
<gene>
    <name evidence="2" type="ORF">I6I53_04260</name>
</gene>
<dbReference type="RefSeq" id="WP_201686691.1">
    <property type="nucleotide sequence ID" value="NZ_CP068176.1"/>
</dbReference>
<feature type="transmembrane region" description="Helical" evidence="1">
    <location>
        <begin position="7"/>
        <end position="29"/>
    </location>
</feature>
<proteinExistence type="predicted"/>
<organism evidence="2 3">
    <name type="scientific">Acinetobacter ursingii</name>
    <dbReference type="NCBI Taxonomy" id="108980"/>
    <lineage>
        <taxon>Bacteria</taxon>
        <taxon>Pseudomonadati</taxon>
        <taxon>Pseudomonadota</taxon>
        <taxon>Gammaproteobacteria</taxon>
        <taxon>Moraxellales</taxon>
        <taxon>Moraxellaceae</taxon>
        <taxon>Acinetobacter</taxon>
    </lineage>
</organism>
<dbReference type="EMBL" id="CP068176">
    <property type="protein sequence ID" value="QQT87000.1"/>
    <property type="molecule type" value="Genomic_DNA"/>
</dbReference>
<keyword evidence="1" id="KW-1133">Transmembrane helix</keyword>
<feature type="transmembrane region" description="Helical" evidence="1">
    <location>
        <begin position="87"/>
        <end position="116"/>
    </location>
</feature>
<name>A0A7T9UJK8_9GAMM</name>
<feature type="transmembrane region" description="Helical" evidence="1">
    <location>
        <begin position="162"/>
        <end position="190"/>
    </location>
</feature>
<dbReference type="AlphaFoldDB" id="A0A7T9UJK8"/>
<evidence type="ECO:0000256" key="1">
    <source>
        <dbReference type="SAM" id="Phobius"/>
    </source>
</evidence>
<feature type="transmembrane region" description="Helical" evidence="1">
    <location>
        <begin position="355"/>
        <end position="388"/>
    </location>
</feature>
<feature type="transmembrane region" description="Helical" evidence="1">
    <location>
        <begin position="128"/>
        <end position="150"/>
    </location>
</feature>
<evidence type="ECO:0000313" key="2">
    <source>
        <dbReference type="EMBL" id="QQT87000.1"/>
    </source>
</evidence>
<keyword evidence="1" id="KW-0472">Membrane</keyword>
<reference evidence="2 3" key="1">
    <citation type="submission" date="2021-01" db="EMBL/GenBank/DDBJ databases">
        <title>FDA dAtabase for Regulatory Grade micrObial Sequences (FDA-ARGOS): Supporting development and validation of Infectious Disease Dx tests.</title>
        <authorList>
            <person name="Sproer C."/>
            <person name="Gronow S."/>
            <person name="Severitt S."/>
            <person name="Schroder I."/>
            <person name="Tallon L."/>
            <person name="Sadzewicz L."/>
            <person name="Zhao X."/>
            <person name="Boylan J."/>
            <person name="Ott S."/>
            <person name="Bowen H."/>
            <person name="Vavikolanu K."/>
            <person name="Mehta A."/>
            <person name="Aluvathingal J."/>
            <person name="Nadendla S."/>
            <person name="Lowell S."/>
            <person name="Myers T."/>
            <person name="Yan Y."/>
            <person name="Sichtig H."/>
        </authorList>
    </citation>
    <scope>NUCLEOTIDE SEQUENCE [LARGE SCALE GENOMIC DNA]</scope>
    <source>
        <strain evidence="2 3">FDAARGOS_1096</strain>
    </source>
</reference>
<feature type="transmembrane region" description="Helical" evidence="1">
    <location>
        <begin position="44"/>
        <end position="66"/>
    </location>
</feature>
<keyword evidence="1" id="KW-0812">Transmembrane</keyword>
<evidence type="ECO:0000313" key="3">
    <source>
        <dbReference type="Proteomes" id="UP000595320"/>
    </source>
</evidence>